<keyword evidence="1" id="KW-0812">Transmembrane</keyword>
<evidence type="ECO:0000256" key="1">
    <source>
        <dbReference type="SAM" id="Phobius"/>
    </source>
</evidence>
<name>A0A6G1ISI9_9PLEO</name>
<keyword evidence="3" id="KW-1185">Reference proteome</keyword>
<dbReference type="AlphaFoldDB" id="A0A6G1ISI9"/>
<proteinExistence type="predicted"/>
<feature type="transmembrane region" description="Helical" evidence="1">
    <location>
        <begin position="117"/>
        <end position="140"/>
    </location>
</feature>
<protein>
    <submittedName>
        <fullName evidence="2">Uncharacterized protein</fullName>
    </submittedName>
</protein>
<accession>A0A6G1ISI9</accession>
<gene>
    <name evidence="2" type="ORF">K458DRAFT_406580</name>
</gene>
<dbReference type="Proteomes" id="UP000799291">
    <property type="component" value="Unassembled WGS sequence"/>
</dbReference>
<evidence type="ECO:0000313" key="2">
    <source>
        <dbReference type="EMBL" id="KAF2681216.1"/>
    </source>
</evidence>
<keyword evidence="1" id="KW-0472">Membrane</keyword>
<sequence>MFTSNHRVVLAADTQARVDTFLSQIDTFLTLFNASSTSLTSTVTADTVKSFEGTLKSAAGAVEKTVASDTIPNFVKTVYSIANTFDRAIAPNVPKNIESALVNVEVITRNIRNFTNVVTFLLIALWISVVLNVFLVWYVSRKNKVILQLKDKSKKWR</sequence>
<reference evidence="2" key="1">
    <citation type="journal article" date="2020" name="Stud. Mycol.">
        <title>101 Dothideomycetes genomes: a test case for predicting lifestyles and emergence of pathogens.</title>
        <authorList>
            <person name="Haridas S."/>
            <person name="Albert R."/>
            <person name="Binder M."/>
            <person name="Bloem J."/>
            <person name="Labutti K."/>
            <person name="Salamov A."/>
            <person name="Andreopoulos B."/>
            <person name="Baker S."/>
            <person name="Barry K."/>
            <person name="Bills G."/>
            <person name="Bluhm B."/>
            <person name="Cannon C."/>
            <person name="Castanera R."/>
            <person name="Culley D."/>
            <person name="Daum C."/>
            <person name="Ezra D."/>
            <person name="Gonzalez J."/>
            <person name="Henrissat B."/>
            <person name="Kuo A."/>
            <person name="Liang C."/>
            <person name="Lipzen A."/>
            <person name="Lutzoni F."/>
            <person name="Magnuson J."/>
            <person name="Mondo S."/>
            <person name="Nolan M."/>
            <person name="Ohm R."/>
            <person name="Pangilinan J."/>
            <person name="Park H.-J."/>
            <person name="Ramirez L."/>
            <person name="Alfaro M."/>
            <person name="Sun H."/>
            <person name="Tritt A."/>
            <person name="Yoshinaga Y."/>
            <person name="Zwiers L.-H."/>
            <person name="Turgeon B."/>
            <person name="Goodwin S."/>
            <person name="Spatafora J."/>
            <person name="Crous P."/>
            <person name="Grigoriev I."/>
        </authorList>
    </citation>
    <scope>NUCLEOTIDE SEQUENCE</scope>
    <source>
        <strain evidence="2">CBS 122367</strain>
    </source>
</reference>
<evidence type="ECO:0000313" key="3">
    <source>
        <dbReference type="Proteomes" id="UP000799291"/>
    </source>
</evidence>
<keyword evidence="1" id="KW-1133">Transmembrane helix</keyword>
<organism evidence="2 3">
    <name type="scientific">Lentithecium fluviatile CBS 122367</name>
    <dbReference type="NCBI Taxonomy" id="1168545"/>
    <lineage>
        <taxon>Eukaryota</taxon>
        <taxon>Fungi</taxon>
        <taxon>Dikarya</taxon>
        <taxon>Ascomycota</taxon>
        <taxon>Pezizomycotina</taxon>
        <taxon>Dothideomycetes</taxon>
        <taxon>Pleosporomycetidae</taxon>
        <taxon>Pleosporales</taxon>
        <taxon>Massarineae</taxon>
        <taxon>Lentitheciaceae</taxon>
        <taxon>Lentithecium</taxon>
    </lineage>
</organism>
<dbReference type="EMBL" id="MU005592">
    <property type="protein sequence ID" value="KAF2681216.1"/>
    <property type="molecule type" value="Genomic_DNA"/>
</dbReference>